<dbReference type="SUPFAM" id="SSF55729">
    <property type="entry name" value="Acyl-CoA N-acyltransferases (Nat)"/>
    <property type="match status" value="1"/>
</dbReference>
<dbReference type="Pfam" id="PF13480">
    <property type="entry name" value="Acetyltransf_6"/>
    <property type="match status" value="1"/>
</dbReference>
<evidence type="ECO:0000259" key="1">
    <source>
        <dbReference type="Pfam" id="PF13480"/>
    </source>
</evidence>
<protein>
    <recommendedName>
        <fullName evidence="1">BioF2-like acetyltransferase domain-containing protein</fullName>
    </recommendedName>
</protein>
<dbReference type="InterPro" id="IPR038740">
    <property type="entry name" value="BioF2-like_GNAT_dom"/>
</dbReference>
<reference evidence="2" key="1">
    <citation type="journal article" date="2016" name="Front. Microbiol.">
        <title>Genome Sequence of the Piezophilic, Mesophilic Sulfate-Reducing Bacterium Desulfovibrio indicus J2T.</title>
        <authorList>
            <person name="Cao J."/>
            <person name="Maignien L."/>
            <person name="Shao Z."/>
            <person name="Alain K."/>
            <person name="Jebbar M."/>
        </authorList>
    </citation>
    <scope>NUCLEOTIDE SEQUENCE</scope>
    <source>
        <strain evidence="2">DSM 16372</strain>
    </source>
</reference>
<dbReference type="Proteomes" id="UP001055247">
    <property type="component" value="Unassembled WGS sequence"/>
</dbReference>
<sequence>MGRGPVQAVPDAAVRARGERMTVPVPNHDGRLADAAGQGLRAEILPGLAAAEDLWRGLEARGGILATPYQRFAWVSAYVAALPDPTGIRVLVLRDAAGRPRLLLPLSVGRSFGVRVARVVGGGQANFHLPLFADPEAAALAPAALRRALARAGRKAGIDVFLLGPQPRLWDGTPNPLAAGAPPAPSDAYGMRLGPDPEASLRRAFSAEARKKLRAKERRLTESLGPLAYVRAETPGERVAFLAAFHEQKAARLAALGLRNPYADPATRAFLERAAAGPDPAIEIHALVATGRGRVLATFAGAVDAHRFSGMLTAFDAEAEVARSSPGDLLLQHLVRDQAARGRRSLDLGLGEARYKQNTCDETIAIAQPVLPVTPRGRAFALAAAGLTRLKRRIKRDPRIFALLGRVRRLRARERPPA</sequence>
<keyword evidence="3" id="KW-1185">Reference proteome</keyword>
<dbReference type="EMBL" id="BPQO01000034">
    <property type="protein sequence ID" value="GJD91925.1"/>
    <property type="molecule type" value="Genomic_DNA"/>
</dbReference>
<accession>A0AAV4ZTM7</accession>
<evidence type="ECO:0000313" key="3">
    <source>
        <dbReference type="Proteomes" id="UP001055247"/>
    </source>
</evidence>
<feature type="domain" description="BioF2-like acetyltransferase" evidence="1">
    <location>
        <begin position="208"/>
        <end position="357"/>
    </location>
</feature>
<organism evidence="2 3">
    <name type="scientific">Methylobacterium hispanicum</name>
    <dbReference type="NCBI Taxonomy" id="270350"/>
    <lineage>
        <taxon>Bacteria</taxon>
        <taxon>Pseudomonadati</taxon>
        <taxon>Pseudomonadota</taxon>
        <taxon>Alphaproteobacteria</taxon>
        <taxon>Hyphomicrobiales</taxon>
        <taxon>Methylobacteriaceae</taxon>
        <taxon>Methylobacterium</taxon>
    </lineage>
</organism>
<dbReference type="InterPro" id="IPR016181">
    <property type="entry name" value="Acyl_CoA_acyltransferase"/>
</dbReference>
<proteinExistence type="predicted"/>
<reference evidence="2" key="2">
    <citation type="submission" date="2021-08" db="EMBL/GenBank/DDBJ databases">
        <authorList>
            <person name="Tani A."/>
            <person name="Ola A."/>
            <person name="Ogura Y."/>
            <person name="Katsura K."/>
            <person name="Hayashi T."/>
        </authorList>
    </citation>
    <scope>NUCLEOTIDE SEQUENCE</scope>
    <source>
        <strain evidence="2">DSM 16372</strain>
    </source>
</reference>
<comment type="caution">
    <text evidence="2">The sequence shown here is derived from an EMBL/GenBank/DDBJ whole genome shotgun (WGS) entry which is preliminary data.</text>
</comment>
<evidence type="ECO:0000313" key="2">
    <source>
        <dbReference type="EMBL" id="GJD91925.1"/>
    </source>
</evidence>
<name>A0AAV4ZTM7_9HYPH</name>
<dbReference type="AlphaFoldDB" id="A0AAV4ZTM7"/>
<gene>
    <name evidence="2" type="ORF">BHAOGJBA_5478</name>
</gene>